<name>A0ABQ4CSG0_9ACTN</name>
<dbReference type="Proteomes" id="UP000604117">
    <property type="component" value="Unassembled WGS sequence"/>
</dbReference>
<evidence type="ECO:0000256" key="1">
    <source>
        <dbReference type="SAM" id="MobiDB-lite"/>
    </source>
</evidence>
<reference evidence="2 3" key="1">
    <citation type="submission" date="2021-01" db="EMBL/GenBank/DDBJ databases">
        <title>Whole genome shotgun sequence of Asanoa siamensis NBRC 107932.</title>
        <authorList>
            <person name="Komaki H."/>
            <person name="Tamura T."/>
        </authorList>
    </citation>
    <scope>NUCLEOTIDE SEQUENCE [LARGE SCALE GENOMIC DNA]</scope>
    <source>
        <strain evidence="2 3">NBRC 107932</strain>
    </source>
</reference>
<evidence type="ECO:0000313" key="3">
    <source>
        <dbReference type="Proteomes" id="UP000604117"/>
    </source>
</evidence>
<gene>
    <name evidence="2" type="ORF">Asi02nite_37400</name>
</gene>
<evidence type="ECO:0008006" key="4">
    <source>
        <dbReference type="Google" id="ProtNLM"/>
    </source>
</evidence>
<proteinExistence type="predicted"/>
<sequence length="143" mass="15475">MWFRSEGPGNVRGQRRGDERKRVSTASLINTFLTTGREALALEQRLSLMALGDPLRARLGRKHQEVLRRQQAEIVAAVRAGVEWSTVEFALRLHGQHADREAGSAVSTPAEAFLELLERSLAGVAPTAAAGMVPGSASVVSFQ</sequence>
<evidence type="ECO:0000313" key="2">
    <source>
        <dbReference type="EMBL" id="GIF74222.1"/>
    </source>
</evidence>
<comment type="caution">
    <text evidence="2">The sequence shown here is derived from an EMBL/GenBank/DDBJ whole genome shotgun (WGS) entry which is preliminary data.</text>
</comment>
<protein>
    <recommendedName>
        <fullName evidence="4">FCD domain-containing protein</fullName>
    </recommendedName>
</protein>
<feature type="region of interest" description="Disordered" evidence="1">
    <location>
        <begin position="1"/>
        <end position="20"/>
    </location>
</feature>
<keyword evidence="3" id="KW-1185">Reference proteome</keyword>
<dbReference type="EMBL" id="BONE01000028">
    <property type="protein sequence ID" value="GIF74222.1"/>
    <property type="molecule type" value="Genomic_DNA"/>
</dbReference>
<organism evidence="2 3">
    <name type="scientific">Asanoa siamensis</name>
    <dbReference type="NCBI Taxonomy" id="926357"/>
    <lineage>
        <taxon>Bacteria</taxon>
        <taxon>Bacillati</taxon>
        <taxon>Actinomycetota</taxon>
        <taxon>Actinomycetes</taxon>
        <taxon>Micromonosporales</taxon>
        <taxon>Micromonosporaceae</taxon>
        <taxon>Asanoa</taxon>
    </lineage>
</organism>
<accession>A0ABQ4CSG0</accession>